<dbReference type="Proteomes" id="UP000238338">
    <property type="component" value="Unassembled WGS sequence"/>
</dbReference>
<gene>
    <name evidence="2" type="ORF">LX70_01290</name>
</gene>
<reference evidence="2 3" key="1">
    <citation type="submission" date="2018-02" db="EMBL/GenBank/DDBJ databases">
        <title>Genomic Encyclopedia of Archaeal and Bacterial Type Strains, Phase II (KMG-II): from individual species to whole genera.</title>
        <authorList>
            <person name="Goeker M."/>
        </authorList>
    </citation>
    <scope>NUCLEOTIDE SEQUENCE [LARGE SCALE GENOMIC DNA]</scope>
    <source>
        <strain evidence="2 3">DSM 18921</strain>
    </source>
</reference>
<evidence type="ECO:0000313" key="2">
    <source>
        <dbReference type="EMBL" id="PQV57486.1"/>
    </source>
</evidence>
<organism evidence="2 3">
    <name type="scientific">Albidovulum denitrificans</name>
    <dbReference type="NCBI Taxonomy" id="404881"/>
    <lineage>
        <taxon>Bacteria</taxon>
        <taxon>Pseudomonadati</taxon>
        <taxon>Pseudomonadota</taxon>
        <taxon>Alphaproteobacteria</taxon>
        <taxon>Rhodobacterales</taxon>
        <taxon>Paracoccaceae</taxon>
        <taxon>Albidovulum</taxon>
    </lineage>
</organism>
<dbReference type="PANTHER" id="PTHR12956:SF17">
    <property type="entry name" value="OS01G0749100 PROTEIN"/>
    <property type="match status" value="1"/>
</dbReference>
<feature type="domain" description="TOD1/MUCI70 glycosyltransferase-like" evidence="1">
    <location>
        <begin position="54"/>
        <end position="196"/>
    </location>
</feature>
<proteinExistence type="predicted"/>
<dbReference type="InterPro" id="IPR048354">
    <property type="entry name" value="TOD1_MUCI70_glycTrfase_dom"/>
</dbReference>
<accession>A0A2S8S9L8</accession>
<protein>
    <submittedName>
        <fullName evidence="2">Uncharacterized protein DUF616</fullName>
    </submittedName>
</protein>
<dbReference type="OrthoDB" id="396512at2"/>
<evidence type="ECO:0000259" key="1">
    <source>
        <dbReference type="Pfam" id="PF04765"/>
    </source>
</evidence>
<name>A0A2S8S9L8_9RHOB</name>
<comment type="caution">
    <text evidence="2">The sequence shown here is derived from an EMBL/GenBank/DDBJ whole genome shotgun (WGS) entry which is preliminary data.</text>
</comment>
<sequence>MTLVLYSAHYGQADPINPDVFGGHETCRRVLFTDRPDVTLPGVEVIHDPLDGLDPARASRRAKLRPHLYFPDADWSIWIDNKSRLKRDPVEILSALRAQSGAGFFAFPHFRRDCVYQEGQTVREMGLDDHRIVLERMRTYRAEGMPEHAGLIEGHFITRRHHDPDLIRFGERWFEHVLRHSRRDQISFPYLAWKLGLNYEVIRALDWKETVDFTVHDRKTRAPEFPRHNLLYQKARALYHRMKRKAG</sequence>
<dbReference type="AlphaFoldDB" id="A0A2S8S9L8"/>
<dbReference type="EMBL" id="PVEP01000002">
    <property type="protein sequence ID" value="PQV57486.1"/>
    <property type="molecule type" value="Genomic_DNA"/>
</dbReference>
<dbReference type="PANTHER" id="PTHR12956">
    <property type="entry name" value="ALKALINE CERAMIDASE-RELATED"/>
    <property type="match status" value="1"/>
</dbReference>
<dbReference type="InterPro" id="IPR006852">
    <property type="entry name" value="TOD1_MUCI70"/>
</dbReference>
<dbReference type="RefSeq" id="WP_105513737.1">
    <property type="nucleotide sequence ID" value="NZ_PVEP01000002.1"/>
</dbReference>
<keyword evidence="3" id="KW-1185">Reference proteome</keyword>
<dbReference type="Pfam" id="PF04765">
    <property type="entry name" value="TOD1_MUCI70"/>
    <property type="match status" value="1"/>
</dbReference>
<evidence type="ECO:0000313" key="3">
    <source>
        <dbReference type="Proteomes" id="UP000238338"/>
    </source>
</evidence>